<dbReference type="Proteomes" id="UP000105007">
    <property type="component" value="Segment"/>
</dbReference>
<sequence>MKKITAADPYLHLQTTPVMSNKIQTLTNFNVGWITEKIITLHHNRVIPAYRKAAVTIKDNKKSMEELRDTFTKELEYLITPHDTIDPKFQELYSNHGKLAHRKHNLQTWISQLKTHMEPPHILTDDQVRENVENFFICPRPDPSTDRKNNVFAIIDFKHTLCKQLKWIVDNTAKLPDLHIKNKVIPSEQTSFIMTKVKKFMSEQGESHVQVKPFEWISVFMRDISLCIMAVDKHSVAHGSFLAGLLNEKCKYGDVDFYSPVGGLLLSSLSVIAYLVGLGDFNILAVPFIKNYITMKDQYNLGVFDCCVYTTSFLANIPTQSIGNFRTVDSVITLINMFRSSGVKDRRHKTYEQSEKVVVNGSVLLEHVIQKHSIDLKNIHKTRNQVMDVLQKRIIKENTVGNVVFDISKICPGFNTFTVMFGPGIQFVETCMKKNGEFSKTFNSILDEMWFESSDGHVYGTHYSLETEVKDDKITVRTCLVALWSLCIYMFLHGRTVCWNNLFIFCLSLTISDYDWDVDNISLLPRSKKSGHHSGWSLKSKTFYCYVGKDLNDPSCPFIKKENFIMTE</sequence>
<dbReference type="GO" id="GO:0006397">
    <property type="term" value="P:mRNA processing"/>
    <property type="evidence" value="ECO:0007669"/>
    <property type="project" value="UniProtKB-KW"/>
</dbReference>
<evidence type="ECO:0000259" key="2">
    <source>
        <dbReference type="Pfam" id="PF03296"/>
    </source>
</evidence>
<evidence type="ECO:0000313" key="4">
    <source>
        <dbReference type="Proteomes" id="UP000105007"/>
    </source>
</evidence>
<accession>A0A0H4YFI1</accession>
<dbReference type="KEGG" id="vg:25392237"/>
<comment type="catalytic activity">
    <reaction evidence="1">
        <text>RNA(n) + ATP = RNA(n)-3'-adenine ribonucleotide + diphosphate</text>
        <dbReference type="Rhea" id="RHEA:11332"/>
        <dbReference type="Rhea" id="RHEA-COMP:14527"/>
        <dbReference type="Rhea" id="RHEA-COMP:17347"/>
        <dbReference type="ChEBI" id="CHEBI:30616"/>
        <dbReference type="ChEBI" id="CHEBI:33019"/>
        <dbReference type="ChEBI" id="CHEBI:140395"/>
        <dbReference type="ChEBI" id="CHEBI:173115"/>
        <dbReference type="EC" id="2.7.7.19"/>
    </reaction>
</comment>
<dbReference type="Pfam" id="PF03296">
    <property type="entry name" value="Pox_polyA_pol"/>
    <property type="match status" value="1"/>
</dbReference>
<feature type="domain" description="Poly(A) polymerase nucleotidyltransferase" evidence="2">
    <location>
        <begin position="231"/>
        <end position="329"/>
    </location>
</feature>
<comment type="subunit">
    <text evidence="1">Heterodimer of a large (catalytic) subunit and a small (regulatory) subunit.</text>
</comment>
<dbReference type="Gene3D" id="3.30.460.60">
    <property type="entry name" value="Poxvirus poly(A) polymerase, nucleotidyltransferase domain"/>
    <property type="match status" value="1"/>
</dbReference>
<dbReference type="InterPro" id="IPR037265">
    <property type="entry name" value="PolyA_pol_cat_sf"/>
</dbReference>
<dbReference type="InterPro" id="IPR038419">
    <property type="entry name" value="PolyA_pol_nucTrfase_sf_Poxvir"/>
</dbReference>
<dbReference type="EMBL" id="KT159937">
    <property type="protein sequence ID" value="AKR04194.1"/>
    <property type="molecule type" value="Genomic_DNA"/>
</dbReference>
<keyword evidence="4" id="KW-1185">Reference proteome</keyword>
<keyword evidence="1" id="KW-0507">mRNA processing</keyword>
<evidence type="ECO:0000256" key="1">
    <source>
        <dbReference type="RuleBase" id="RU004458"/>
    </source>
</evidence>
<dbReference type="EC" id="2.7.7.19" evidence="1"/>
<dbReference type="GeneID" id="25392237"/>
<dbReference type="InterPro" id="IPR024231">
    <property type="entry name" value="PolyA_pol_nucTrfase_Poxvir"/>
</dbReference>
<organism evidence="3 4">
    <name type="scientific">Salmon gill poxvirus</name>
    <dbReference type="NCBI Taxonomy" id="1680908"/>
    <lineage>
        <taxon>Viruses</taxon>
        <taxon>Varidnaviria</taxon>
        <taxon>Bamfordvirae</taxon>
        <taxon>Nucleocytoviricota</taxon>
        <taxon>Pokkesviricetes</taxon>
        <taxon>Chitovirales</taxon>
        <taxon>Poxviridae</taxon>
        <taxon>Chordopoxvirinae</taxon>
        <taxon>Salmonpoxvirus</taxon>
        <taxon>Salmonpoxvirus gillpox</taxon>
        <taxon>Salmon gillpox virus</taxon>
    </lineage>
</organism>
<reference evidence="3 4" key="1">
    <citation type="journal article" date="2015" name="J. Virol.">
        <title>Salmon gill poxvirus, the deepest representative of the Chordopoxvirinae.</title>
        <authorList>
            <person name="Gjessing M.C."/>
            <person name="Yutin N."/>
            <person name="Tengs T."/>
            <person name="Senkevich T."/>
            <person name="Koonin E.V."/>
            <person name="Ronning H.P."/>
            <person name="Alarson M."/>
            <person name="Ylving S."/>
            <person name="Lie K.-I."/>
            <person name="Saure B."/>
            <person name="Tran L."/>
            <person name="Moss B."/>
            <person name="Dale O.B."/>
        </authorList>
    </citation>
    <scope>NUCLEOTIDE SEQUENCE [LARGE SCALE GENOMIC DNA]</scope>
    <source>
        <strain evidence="3">2012-04-F277-L3G</strain>
    </source>
</reference>
<keyword evidence="1" id="KW-0808">Transferase</keyword>
<evidence type="ECO:0000313" key="3">
    <source>
        <dbReference type="EMBL" id="AKR04194.1"/>
    </source>
</evidence>
<comment type="function">
    <text evidence="1">Polymerase that creates the 3'-poly(A) tail of mRNA's.</text>
</comment>
<dbReference type="GO" id="GO:1990817">
    <property type="term" value="F:poly(A) RNA polymerase activity"/>
    <property type="evidence" value="ECO:0007669"/>
    <property type="project" value="UniProtKB-EC"/>
</dbReference>
<dbReference type="SUPFAM" id="SSF160957">
    <property type="entry name" value="Poly(A) polymerase catalytic subunit-like"/>
    <property type="match status" value="1"/>
</dbReference>
<name>A0A0H4YFI1_9POXV</name>
<protein>
    <recommendedName>
        <fullName evidence="1">Poly(A) polymerase catalytic subunit</fullName>
        <ecNumber evidence="1">2.7.7.19</ecNumber>
    </recommendedName>
</protein>
<comment type="similarity">
    <text evidence="1">Belongs to the poxviridae poly(A) polymerase catalytic subunit family.</text>
</comment>
<keyword evidence="1" id="KW-0804">Transcription</keyword>
<proteinExistence type="inferred from homology"/>
<gene>
    <name evidence="3" type="ORF">SGPV070</name>
</gene>
<dbReference type="RefSeq" id="YP_009162442.1">
    <property type="nucleotide sequence ID" value="NC_027707.1"/>
</dbReference>